<gene>
    <name evidence="3" type="ORF">HINF_LOCUS24309</name>
    <name evidence="4" type="ORF">HINF_LOCUS47211</name>
    <name evidence="5" type="ORF">HINF_LOCUS62253</name>
    <name evidence="6" type="ORF">HINF_LOCUS64018</name>
</gene>
<dbReference type="Gene3D" id="2.20.110.10">
    <property type="entry name" value="Histone H3 K4-specific methyltransferase SET7/9 N-terminal domain"/>
    <property type="match status" value="1"/>
</dbReference>
<dbReference type="AlphaFoldDB" id="A0AA86PJX5"/>
<dbReference type="EMBL" id="CAXDID020000406">
    <property type="protein sequence ID" value="CAL6088213.1"/>
    <property type="molecule type" value="Genomic_DNA"/>
</dbReference>
<keyword evidence="7" id="KW-1185">Reference proteome</keyword>
<dbReference type="Pfam" id="PF02493">
    <property type="entry name" value="MORN"/>
    <property type="match status" value="2"/>
</dbReference>
<keyword evidence="2" id="KW-0812">Transmembrane</keyword>
<keyword evidence="2" id="KW-1133">Transmembrane helix</keyword>
<evidence type="ECO:0000313" key="6">
    <source>
        <dbReference type="EMBL" id="CAL6088213.1"/>
    </source>
</evidence>
<dbReference type="SUPFAM" id="SSF82185">
    <property type="entry name" value="Histone H3 K4-specific methyltransferase SET7/9 N-terminal domain"/>
    <property type="match status" value="1"/>
</dbReference>
<dbReference type="SMART" id="SM00698">
    <property type="entry name" value="MORN"/>
    <property type="match status" value="2"/>
</dbReference>
<keyword evidence="1" id="KW-0677">Repeat</keyword>
<dbReference type="PANTHER" id="PTHR23084:SF263">
    <property type="entry name" value="MORN REPEAT-CONTAINING PROTEIN 1"/>
    <property type="match status" value="1"/>
</dbReference>
<feature type="transmembrane region" description="Helical" evidence="2">
    <location>
        <begin position="154"/>
        <end position="171"/>
    </location>
</feature>
<evidence type="ECO:0008006" key="8">
    <source>
        <dbReference type="Google" id="ProtNLM"/>
    </source>
</evidence>
<accession>A0AA86PJX5</accession>
<evidence type="ECO:0000313" key="4">
    <source>
        <dbReference type="EMBL" id="CAI9959566.1"/>
    </source>
</evidence>
<proteinExistence type="predicted"/>
<dbReference type="EMBL" id="CATOUU010000639">
    <property type="protein sequence ID" value="CAI9936664.1"/>
    <property type="molecule type" value="Genomic_DNA"/>
</dbReference>
<organism evidence="3">
    <name type="scientific">Hexamita inflata</name>
    <dbReference type="NCBI Taxonomy" id="28002"/>
    <lineage>
        <taxon>Eukaryota</taxon>
        <taxon>Metamonada</taxon>
        <taxon>Diplomonadida</taxon>
        <taxon>Hexamitidae</taxon>
        <taxon>Hexamitinae</taxon>
        <taxon>Hexamita</taxon>
    </lineage>
</organism>
<evidence type="ECO:0000313" key="7">
    <source>
        <dbReference type="Proteomes" id="UP001642409"/>
    </source>
</evidence>
<dbReference type="PANTHER" id="PTHR23084">
    <property type="entry name" value="PHOSPHATIDYLINOSITOL-4-PHOSPHATE 5-KINASE RELATED"/>
    <property type="match status" value="1"/>
</dbReference>
<dbReference type="EMBL" id="CATOUU010000919">
    <property type="protein sequence ID" value="CAI9959566.1"/>
    <property type="molecule type" value="Genomic_DNA"/>
</dbReference>
<reference evidence="5 7" key="2">
    <citation type="submission" date="2024-07" db="EMBL/GenBank/DDBJ databases">
        <authorList>
            <person name="Akdeniz Z."/>
        </authorList>
    </citation>
    <scope>NUCLEOTIDE SEQUENCE [LARGE SCALE GENOMIC DNA]</scope>
</reference>
<evidence type="ECO:0000313" key="3">
    <source>
        <dbReference type="EMBL" id="CAI9936664.1"/>
    </source>
</evidence>
<keyword evidence="2" id="KW-0472">Membrane</keyword>
<comment type="caution">
    <text evidence="3">The sequence shown here is derived from an EMBL/GenBank/DDBJ whole genome shotgun (WGS) entry which is preliminary data.</text>
</comment>
<evidence type="ECO:0000313" key="5">
    <source>
        <dbReference type="EMBL" id="CAL6084541.1"/>
    </source>
</evidence>
<dbReference type="Proteomes" id="UP001642409">
    <property type="component" value="Unassembled WGS sequence"/>
</dbReference>
<evidence type="ECO:0000256" key="2">
    <source>
        <dbReference type="SAM" id="Phobius"/>
    </source>
</evidence>
<evidence type="ECO:0000256" key="1">
    <source>
        <dbReference type="ARBA" id="ARBA00022737"/>
    </source>
</evidence>
<protein>
    <recommendedName>
        <fullName evidence="8">MORN repeat protein</fullName>
    </recommendedName>
</protein>
<dbReference type="EMBL" id="CAXDID020000380">
    <property type="protein sequence ID" value="CAL6084541.1"/>
    <property type="molecule type" value="Genomic_DNA"/>
</dbReference>
<dbReference type="InterPro" id="IPR003409">
    <property type="entry name" value="MORN"/>
</dbReference>
<name>A0AA86PJX5_9EUKA</name>
<sequence length="174" mass="19975">MQIQQIKTTLKNGVISNVNANEVKINVNDKYFGEGEIKWKDNIHIKFKFDPSQSGTAEYKFSNGDIYNGNFLNGKPSGFGVYKWNTGQKYEGNFTNGKIQGKGTLTKESGELIQDIWVNGKQRKKKTVKEKINKNISNFDNFMRLQAQNHCKRTLLVIITVTTLIIYYQIIKQI</sequence>
<reference evidence="3" key="1">
    <citation type="submission" date="2023-06" db="EMBL/GenBank/DDBJ databases">
        <authorList>
            <person name="Kurt Z."/>
        </authorList>
    </citation>
    <scope>NUCLEOTIDE SEQUENCE</scope>
</reference>